<name>A0A840DJV9_9MICO</name>
<accession>A0A840DJV9</accession>
<evidence type="ECO:0000256" key="1">
    <source>
        <dbReference type="ARBA" id="ARBA00006817"/>
    </source>
</evidence>
<evidence type="ECO:0000259" key="3">
    <source>
        <dbReference type="Pfam" id="PF08327"/>
    </source>
</evidence>
<dbReference type="EMBL" id="JACIFD010000009">
    <property type="protein sequence ID" value="MBB4071772.1"/>
    <property type="molecule type" value="Genomic_DNA"/>
</dbReference>
<dbReference type="Gene3D" id="3.30.530.20">
    <property type="match status" value="1"/>
</dbReference>
<dbReference type="AlphaFoldDB" id="A0A840DJV9"/>
<feature type="region of interest" description="Disordered" evidence="2">
    <location>
        <begin position="309"/>
        <end position="346"/>
    </location>
</feature>
<sequence length="346" mass="36476">MIPLGPVVARQQVAASRETVWHFIVDEARRSEWFAGLQFGAARAAVVSTGDKQGVLDVFIRGHVLGFKWAEAEQLPTSVILTLRTVSSGTLVTVTETGFDALREGAAAAAAAQQQWNQALQTLAAADFSEVAVPELYAEHEAALAAAAEADQSVAVSAAEQDETAQSVEPGLSAAVAPDADSALSIESALPGNPVPDTEAQETLLPDFDEPQEKPLPELGEAPREPQPVIGDAAGELQSELAEVADIPLPDFDESDETVLSDMDEVAAVSLPESEQVEEAQLLAAEPDFAAPAAAPATAEQDAFAELFGESFVTGGPAAAPEQQQGKPDPTLQKQRDLPKRKWWQL</sequence>
<evidence type="ECO:0000313" key="4">
    <source>
        <dbReference type="EMBL" id="MBB4071772.1"/>
    </source>
</evidence>
<dbReference type="Proteomes" id="UP000571183">
    <property type="component" value="Unassembled WGS sequence"/>
</dbReference>
<gene>
    <name evidence="4" type="ORF">F5897_001086</name>
</gene>
<dbReference type="InterPro" id="IPR013538">
    <property type="entry name" value="ASHA1/2-like_C"/>
</dbReference>
<protein>
    <submittedName>
        <fullName evidence="4">Uncharacterized protein YndB with AHSA1/START domain</fullName>
    </submittedName>
</protein>
<reference evidence="4" key="1">
    <citation type="submission" date="2020-08" db="EMBL/GenBank/DDBJ databases">
        <title>Sequencing the genomes of 1000 actinobacteria strains.</title>
        <authorList>
            <person name="Klenk H.-P."/>
        </authorList>
    </citation>
    <scope>NUCLEOTIDE SEQUENCE [LARGE SCALE GENOMIC DNA]</scope>
    <source>
        <strain evidence="4">DSM 27064</strain>
    </source>
</reference>
<dbReference type="SUPFAM" id="SSF55961">
    <property type="entry name" value="Bet v1-like"/>
    <property type="match status" value="1"/>
</dbReference>
<comment type="caution">
    <text evidence="4">The sequence shown here is derived from an EMBL/GenBank/DDBJ whole genome shotgun (WGS) entry which is preliminary data.</text>
</comment>
<dbReference type="InterPro" id="IPR023393">
    <property type="entry name" value="START-like_dom_sf"/>
</dbReference>
<dbReference type="Pfam" id="PF08327">
    <property type="entry name" value="AHSA1"/>
    <property type="match status" value="1"/>
</dbReference>
<dbReference type="RefSeq" id="WP_183304761.1">
    <property type="nucleotide sequence ID" value="NZ_JACIFD010000009.1"/>
</dbReference>
<keyword evidence="5" id="KW-1185">Reference proteome</keyword>
<evidence type="ECO:0000256" key="2">
    <source>
        <dbReference type="SAM" id="MobiDB-lite"/>
    </source>
</evidence>
<comment type="similarity">
    <text evidence="1">Belongs to the AHA1 family.</text>
</comment>
<proteinExistence type="inferred from homology"/>
<feature type="domain" description="Activator of Hsp90 ATPase homologue 1/2-like C-terminal" evidence="3">
    <location>
        <begin position="15"/>
        <end position="125"/>
    </location>
</feature>
<evidence type="ECO:0000313" key="5">
    <source>
        <dbReference type="Proteomes" id="UP000571183"/>
    </source>
</evidence>
<organism evidence="4 5">
    <name type="scientific">Canibacter oris</name>
    <dbReference type="NCBI Taxonomy" id="1365628"/>
    <lineage>
        <taxon>Bacteria</taxon>
        <taxon>Bacillati</taxon>
        <taxon>Actinomycetota</taxon>
        <taxon>Actinomycetes</taxon>
        <taxon>Micrococcales</taxon>
        <taxon>Microbacteriaceae</taxon>
        <taxon>Canibacter</taxon>
    </lineage>
</organism>